<dbReference type="STRING" id="396323.VH98_10325"/>
<dbReference type="PANTHER" id="PTHR43081">
    <property type="entry name" value="ADENYLATE CYCLASE, TERMINAL-DIFFERENTIATION SPECIFIC-RELATED"/>
    <property type="match status" value="1"/>
</dbReference>
<evidence type="ECO:0000256" key="1">
    <source>
        <dbReference type="SAM" id="MobiDB-lite"/>
    </source>
</evidence>
<feature type="region of interest" description="Disordered" evidence="1">
    <location>
        <begin position="467"/>
        <end position="492"/>
    </location>
</feature>
<reference evidence="4 5" key="1">
    <citation type="submission" date="2013-10" db="EMBL/GenBank/DDBJ databases">
        <title>The Genome Sequence of Acinetobacter brisouii CIP 110357.</title>
        <authorList>
            <consortium name="The Broad Institute Genomics Platform"/>
            <consortium name="The Broad Institute Genome Sequencing Center for Infectious Disease"/>
            <person name="Cerqueira G."/>
            <person name="Feldgarden M."/>
            <person name="Courvalin P."/>
            <person name="Grillot-Courvalin C."/>
            <person name="Clermont D."/>
            <person name="Rocha E."/>
            <person name="Yoon E.-J."/>
            <person name="Nemec A."/>
            <person name="Young S.K."/>
            <person name="Zeng Q."/>
            <person name="Gargeya S."/>
            <person name="Fitzgerald M."/>
            <person name="Abouelleil A."/>
            <person name="Alvarado L."/>
            <person name="Berlin A.M."/>
            <person name="Chapman S.B."/>
            <person name="Gainer-Dewar J."/>
            <person name="Goldberg J."/>
            <person name="Gnerre S."/>
            <person name="Griggs A."/>
            <person name="Gujja S."/>
            <person name="Hansen M."/>
            <person name="Howarth C."/>
            <person name="Imamovic A."/>
            <person name="Ireland A."/>
            <person name="Larimer J."/>
            <person name="McCowan C."/>
            <person name="Murphy C."/>
            <person name="Pearson M."/>
            <person name="Poon T.W."/>
            <person name="Priest M."/>
            <person name="Roberts A."/>
            <person name="Saif S."/>
            <person name="Shea T."/>
            <person name="Sykes S."/>
            <person name="Wortman J."/>
            <person name="Nusbaum C."/>
            <person name="Birren B."/>
        </authorList>
    </citation>
    <scope>NUCLEOTIDE SEQUENCE [LARGE SCALE GENOMIC DNA]</scope>
    <source>
        <strain evidence="4 5">CIP 110357</strain>
    </source>
</reference>
<name>V2UQU9_9GAMM</name>
<evidence type="ECO:0000259" key="3">
    <source>
        <dbReference type="PROSITE" id="PS50125"/>
    </source>
</evidence>
<dbReference type="RefSeq" id="WP_004900888.1">
    <property type="nucleotide sequence ID" value="NZ_BBTI01000020.1"/>
</dbReference>
<dbReference type="Proteomes" id="UP000018418">
    <property type="component" value="Unassembled WGS sequence"/>
</dbReference>
<feature type="transmembrane region" description="Helical" evidence="2">
    <location>
        <begin position="120"/>
        <end position="141"/>
    </location>
</feature>
<accession>V2UQU9</accession>
<gene>
    <name evidence="4" type="ORF">P255_01476</name>
</gene>
<feature type="transmembrane region" description="Helical" evidence="2">
    <location>
        <begin position="75"/>
        <end position="108"/>
    </location>
</feature>
<dbReference type="SMART" id="SM00044">
    <property type="entry name" value="CYCc"/>
    <property type="match status" value="1"/>
</dbReference>
<keyword evidence="2" id="KW-0472">Membrane</keyword>
<dbReference type="GO" id="GO:0006171">
    <property type="term" value="P:cAMP biosynthetic process"/>
    <property type="evidence" value="ECO:0007669"/>
    <property type="project" value="TreeGrafter"/>
</dbReference>
<feature type="transmembrane region" description="Helical" evidence="2">
    <location>
        <begin position="148"/>
        <end position="170"/>
    </location>
</feature>
<dbReference type="InterPro" id="IPR029787">
    <property type="entry name" value="Nucleotide_cyclase"/>
</dbReference>
<dbReference type="GO" id="GO:0035556">
    <property type="term" value="P:intracellular signal transduction"/>
    <property type="evidence" value="ECO:0007669"/>
    <property type="project" value="InterPro"/>
</dbReference>
<dbReference type="EMBL" id="AYEU01000006">
    <property type="protein sequence ID" value="ESK50976.1"/>
    <property type="molecule type" value="Genomic_DNA"/>
</dbReference>
<keyword evidence="2" id="KW-0812">Transmembrane</keyword>
<feature type="transmembrane region" description="Helical" evidence="2">
    <location>
        <begin position="40"/>
        <end position="63"/>
    </location>
</feature>
<keyword evidence="2" id="KW-1133">Transmembrane helix</keyword>
<feature type="transmembrane region" description="Helical" evidence="2">
    <location>
        <begin position="16"/>
        <end position="34"/>
    </location>
</feature>
<dbReference type="Gene3D" id="3.30.70.1230">
    <property type="entry name" value="Nucleotide cyclase"/>
    <property type="match status" value="1"/>
</dbReference>
<keyword evidence="5" id="KW-1185">Reference proteome</keyword>
<evidence type="ECO:0000313" key="5">
    <source>
        <dbReference type="Proteomes" id="UP000018418"/>
    </source>
</evidence>
<feature type="domain" description="Guanylate cyclase" evidence="3">
    <location>
        <begin position="228"/>
        <end position="362"/>
    </location>
</feature>
<evidence type="ECO:0000313" key="4">
    <source>
        <dbReference type="EMBL" id="ESK50976.1"/>
    </source>
</evidence>
<proteinExistence type="predicted"/>
<dbReference type="PROSITE" id="PS50125">
    <property type="entry name" value="GUANYLATE_CYCLASE_2"/>
    <property type="match status" value="1"/>
</dbReference>
<evidence type="ECO:0000256" key="2">
    <source>
        <dbReference type="SAM" id="Phobius"/>
    </source>
</evidence>
<dbReference type="InterPro" id="IPR050697">
    <property type="entry name" value="Adenylyl/Guanylyl_Cyclase_3/4"/>
</dbReference>
<comment type="caution">
    <text evidence="4">The sequence shown here is derived from an EMBL/GenBank/DDBJ whole genome shotgun (WGS) entry which is preliminary data.</text>
</comment>
<dbReference type="AlphaFoldDB" id="V2UQU9"/>
<dbReference type="PANTHER" id="PTHR43081:SF18">
    <property type="entry name" value="BLL7624 PROTEIN"/>
    <property type="match status" value="1"/>
</dbReference>
<protein>
    <recommendedName>
        <fullName evidence="3">Guanylate cyclase domain-containing protein</fullName>
    </recommendedName>
</protein>
<dbReference type="OrthoDB" id="9806704at2"/>
<dbReference type="GO" id="GO:0004016">
    <property type="term" value="F:adenylate cyclase activity"/>
    <property type="evidence" value="ECO:0007669"/>
    <property type="project" value="UniProtKB-ARBA"/>
</dbReference>
<dbReference type="InterPro" id="IPR001054">
    <property type="entry name" value="A/G_cyclase"/>
</dbReference>
<dbReference type="Pfam" id="PF00211">
    <property type="entry name" value="Guanylate_cyc"/>
    <property type="match status" value="1"/>
</dbReference>
<dbReference type="CDD" id="cd07302">
    <property type="entry name" value="CHD"/>
    <property type="match status" value="1"/>
</dbReference>
<dbReference type="SUPFAM" id="SSF55073">
    <property type="entry name" value="Nucleotide cyclase"/>
    <property type="match status" value="1"/>
</dbReference>
<dbReference type="HOGENOM" id="CLU_047397_0_0_6"/>
<organism evidence="4 5">
    <name type="scientific">Acinetobacter brisouii CIP 110357</name>
    <dbReference type="NCBI Taxonomy" id="1341683"/>
    <lineage>
        <taxon>Bacteria</taxon>
        <taxon>Pseudomonadati</taxon>
        <taxon>Pseudomonadota</taxon>
        <taxon>Gammaproteobacteria</taxon>
        <taxon>Moraxellales</taxon>
        <taxon>Moraxellaceae</taxon>
        <taxon>Acinetobacter</taxon>
    </lineage>
</organism>
<dbReference type="PATRIC" id="fig|1341683.3.peg.1461"/>
<sequence>MPFERNVNNKFVLESVYRFIAYLMLSFGVLLYYFPMPLQFQHYVVSIFSAAVFVAILCIFTLTKHKFTRHQIKQIVFVLDSCVIAVALSAVHLSFVFSGLILASFWYLSTSFNKISFVGYSLGFLCAVMTFYVSAFLFFGFENYFEDASIYLTIYSFICFCACFGVTNYFNKKALKNLITTKDYYQEQMNRYIQFSNQLSRYAPLQLWQSIMRGDTQAKIDYKRKKMTVFFSDVIGFTQLAEKLIPDDLAFVLNDYLSHMAEIAKRYEGTLDKFIGDGMLIFFGDPQSRGVEQDAKHCIEMAITMRQQMHVLRERWLKMGFPELHIRMGVSTGYCHVGNYGSDYRMSYTLIGHDVNLAARLQAAAHPDEILIADETYRLVKDEFVCVPKELMQLKGLSEPIKTWQVIDKYTGIRSDLQQWFDYEYKGFHLLLNLDEVQHYEYQQLLDVLEQMKERIQTQHDLTTEQGIARLDTRDEVQDSGSKLGGFESDKA</sequence>